<dbReference type="InterPro" id="IPR000055">
    <property type="entry name" value="Restrct_endonuc_typeI_TRD"/>
</dbReference>
<comment type="caution">
    <text evidence="5">The sequence shown here is derived from an EMBL/GenBank/DDBJ whole genome shotgun (WGS) entry which is preliminary data.</text>
</comment>
<name>A0A5C5BT14_EGGLN</name>
<dbReference type="Gene3D" id="3.90.220.20">
    <property type="entry name" value="DNA methylase specificity domains"/>
    <property type="match status" value="1"/>
</dbReference>
<dbReference type="EMBL" id="VEVP01000028">
    <property type="protein sequence ID" value="TNU89444.1"/>
    <property type="molecule type" value="Genomic_DNA"/>
</dbReference>
<dbReference type="CDD" id="cd17288">
    <property type="entry name" value="RMtype1_S_LlaAI06ORF1089P_TRD1-CR1_like"/>
    <property type="match status" value="1"/>
</dbReference>
<keyword evidence="2" id="KW-0680">Restriction system</keyword>
<dbReference type="GO" id="GO:0003677">
    <property type="term" value="F:DNA binding"/>
    <property type="evidence" value="ECO:0007669"/>
    <property type="project" value="UniProtKB-KW"/>
</dbReference>
<evidence type="ECO:0000256" key="1">
    <source>
        <dbReference type="ARBA" id="ARBA00010923"/>
    </source>
</evidence>
<evidence type="ECO:0000256" key="2">
    <source>
        <dbReference type="ARBA" id="ARBA00022747"/>
    </source>
</evidence>
<dbReference type="SUPFAM" id="SSF116734">
    <property type="entry name" value="DNA methylase specificity domain"/>
    <property type="match status" value="1"/>
</dbReference>
<dbReference type="AlphaFoldDB" id="A0A5C5BT14"/>
<dbReference type="Gene3D" id="1.10.287.1120">
    <property type="entry name" value="Bipartite methylase S protein"/>
    <property type="match status" value="1"/>
</dbReference>
<evidence type="ECO:0000259" key="4">
    <source>
        <dbReference type="Pfam" id="PF01420"/>
    </source>
</evidence>
<keyword evidence="3" id="KW-0238">DNA-binding</keyword>
<evidence type="ECO:0000313" key="6">
    <source>
        <dbReference type="Proteomes" id="UP000312594"/>
    </source>
</evidence>
<evidence type="ECO:0000313" key="5">
    <source>
        <dbReference type="EMBL" id="TNU89444.1"/>
    </source>
</evidence>
<organism evidence="5 6">
    <name type="scientific">Eggerthella lenta</name>
    <name type="common">Eubacterium lentum</name>
    <dbReference type="NCBI Taxonomy" id="84112"/>
    <lineage>
        <taxon>Bacteria</taxon>
        <taxon>Bacillati</taxon>
        <taxon>Actinomycetota</taxon>
        <taxon>Coriobacteriia</taxon>
        <taxon>Eggerthellales</taxon>
        <taxon>Eggerthellaceae</taxon>
        <taxon>Eggerthella</taxon>
    </lineage>
</organism>
<evidence type="ECO:0000256" key="3">
    <source>
        <dbReference type="ARBA" id="ARBA00023125"/>
    </source>
</evidence>
<dbReference type="GO" id="GO:0009307">
    <property type="term" value="P:DNA restriction-modification system"/>
    <property type="evidence" value="ECO:0007669"/>
    <property type="project" value="UniProtKB-KW"/>
</dbReference>
<feature type="domain" description="Type I restriction modification DNA specificity" evidence="4">
    <location>
        <begin position="20"/>
        <end position="132"/>
    </location>
</feature>
<dbReference type="RefSeq" id="WP_139912837.1">
    <property type="nucleotide sequence ID" value="NZ_VEVP01000028.1"/>
</dbReference>
<proteinExistence type="inferred from homology"/>
<comment type="similarity">
    <text evidence="1">Belongs to the type-I restriction system S methylase family.</text>
</comment>
<reference evidence="5 6" key="1">
    <citation type="journal article" date="2005" name="Appl. Environ. Microbiol.">
        <title>Intestinal bacterial communities that produce active estrogen-like compounds enterodiol and enterolactone in humans.</title>
        <authorList>
            <person name="Clavel T."/>
            <person name="Henderson G."/>
            <person name="Alpert C.A."/>
            <person name="Philippe C."/>
            <person name="Rigottier-Gois L."/>
            <person name="Dore J."/>
            <person name="Blaut M."/>
        </authorList>
    </citation>
    <scope>NUCLEOTIDE SEQUENCE [LARGE SCALE GENOMIC DNA]</scope>
    <source>
        <strain evidence="5 6">SECO-MT75m2</strain>
    </source>
</reference>
<dbReference type="Pfam" id="PF01420">
    <property type="entry name" value="Methylase_S"/>
    <property type="match status" value="1"/>
</dbReference>
<sequence length="201" mass="22570">MASAIYKEFVIDNDSEAHEGTLSELIEVKYGKDHKKLDEGSIPVYGSGGLMRKVNQKLYEGESVLIPRKGSLNNVMFVDSSFWTVDTMFYSIPKHPGAAKYAYEFLKTIDLASMNSGSAVPSMTTVILDALPMKVLSEVALRKLDSTLQPTYEMQQFNLAECEKLAGLRDALLRRLMSGEIDVSQVDLKQLNNHLRERDDR</sequence>
<dbReference type="InterPro" id="IPR044946">
    <property type="entry name" value="Restrct_endonuc_typeI_TRD_sf"/>
</dbReference>
<accession>A0A5C5BT14</accession>
<gene>
    <name evidence="5" type="ORF">FIC87_11160</name>
</gene>
<dbReference type="Proteomes" id="UP000312594">
    <property type="component" value="Unassembled WGS sequence"/>
</dbReference>
<protein>
    <recommendedName>
        <fullName evidence="4">Type I restriction modification DNA specificity domain-containing protein</fullName>
    </recommendedName>
</protein>